<keyword evidence="3 7" id="KW-0847">Vitamin C</keyword>
<evidence type="ECO:0000256" key="4">
    <source>
        <dbReference type="ARBA" id="ARBA00022964"/>
    </source>
</evidence>
<dbReference type="GO" id="GO:0006879">
    <property type="term" value="P:intracellular iron ion homeostasis"/>
    <property type="evidence" value="ECO:0007669"/>
    <property type="project" value="TreeGrafter"/>
</dbReference>
<keyword evidence="4 7" id="KW-0223">Dioxygenase</keyword>
<dbReference type="InterPro" id="IPR006620">
    <property type="entry name" value="Pro_4_hyd_alph"/>
</dbReference>
<dbReference type="NCBIfam" id="NF003975">
    <property type="entry name" value="PRK05467.1-4"/>
    <property type="match status" value="1"/>
</dbReference>
<keyword evidence="10" id="KW-1185">Reference proteome</keyword>
<keyword evidence="5 7" id="KW-0560">Oxidoreductase</keyword>
<evidence type="ECO:0000256" key="1">
    <source>
        <dbReference type="ARBA" id="ARBA00001961"/>
    </source>
</evidence>
<feature type="domain" description="Fe2OG dioxygenase" evidence="8">
    <location>
        <begin position="77"/>
        <end position="175"/>
    </location>
</feature>
<evidence type="ECO:0000256" key="6">
    <source>
        <dbReference type="ARBA" id="ARBA00023004"/>
    </source>
</evidence>
<feature type="binding site" evidence="7">
    <location>
        <position position="156"/>
    </location>
    <ligand>
        <name>Fe cation</name>
        <dbReference type="ChEBI" id="CHEBI:24875"/>
    </ligand>
</feature>
<evidence type="ECO:0000256" key="3">
    <source>
        <dbReference type="ARBA" id="ARBA00022896"/>
    </source>
</evidence>
<dbReference type="Gene3D" id="2.60.120.620">
    <property type="entry name" value="q2cbj1_9rhob like domain"/>
    <property type="match status" value="1"/>
</dbReference>
<dbReference type="PANTHER" id="PTHR41536">
    <property type="entry name" value="PKHD-TYPE HYDROXYLASE YBIX"/>
    <property type="match status" value="1"/>
</dbReference>
<dbReference type="GO" id="GO:0031418">
    <property type="term" value="F:L-ascorbic acid binding"/>
    <property type="evidence" value="ECO:0007669"/>
    <property type="project" value="UniProtKB-KW"/>
</dbReference>
<dbReference type="EMBL" id="CP113797">
    <property type="protein sequence ID" value="WAL62103.1"/>
    <property type="molecule type" value="Genomic_DNA"/>
</dbReference>
<dbReference type="PANTHER" id="PTHR41536:SF1">
    <property type="entry name" value="PKHD-TYPE HYDROXYLASE YBIX"/>
    <property type="match status" value="1"/>
</dbReference>
<protein>
    <submittedName>
        <fullName evidence="9">Fe2+-dependent dioxygenase</fullName>
    </submittedName>
</protein>
<evidence type="ECO:0000259" key="8">
    <source>
        <dbReference type="PROSITE" id="PS51471"/>
    </source>
</evidence>
<dbReference type="RefSeq" id="WP_268612207.1">
    <property type="nucleotide sequence ID" value="NZ_CP113797.1"/>
</dbReference>
<evidence type="ECO:0000256" key="7">
    <source>
        <dbReference type="HAMAP-Rule" id="MF_00657"/>
    </source>
</evidence>
<dbReference type="GO" id="GO:0005506">
    <property type="term" value="F:iron ion binding"/>
    <property type="evidence" value="ECO:0007669"/>
    <property type="project" value="UniProtKB-UniRule"/>
</dbReference>
<accession>A0A9E9C9X0</accession>
<dbReference type="Pfam" id="PF18331">
    <property type="entry name" value="PKHD_C"/>
    <property type="match status" value="1"/>
</dbReference>
<dbReference type="KEGG" id="tsin:OXH18_08990"/>
<keyword evidence="6 7" id="KW-0408">Iron</keyword>
<feature type="binding site" evidence="7">
    <location>
        <position position="98"/>
    </location>
    <ligand>
        <name>Fe cation</name>
        <dbReference type="ChEBI" id="CHEBI:24875"/>
    </ligand>
</feature>
<dbReference type="InterPro" id="IPR044862">
    <property type="entry name" value="Pro_4_hyd_alph_FE2OG_OXY"/>
</dbReference>
<comment type="cofactor">
    <cofactor evidence="7">
        <name>Fe(2+)</name>
        <dbReference type="ChEBI" id="CHEBI:29033"/>
    </cofactor>
    <text evidence="7">Binds 1 Fe(2+) ion per subunit.</text>
</comment>
<name>A0A9E9C9X0_9CYAN</name>
<dbReference type="NCBIfam" id="NF003974">
    <property type="entry name" value="PRK05467.1-3"/>
    <property type="match status" value="1"/>
</dbReference>
<evidence type="ECO:0000313" key="10">
    <source>
        <dbReference type="Proteomes" id="UP001163152"/>
    </source>
</evidence>
<organism evidence="9 10">
    <name type="scientific">Thermocoleostomius sinensis A174</name>
    <dbReference type="NCBI Taxonomy" id="2016057"/>
    <lineage>
        <taxon>Bacteria</taxon>
        <taxon>Bacillati</taxon>
        <taxon>Cyanobacteriota</taxon>
        <taxon>Cyanophyceae</taxon>
        <taxon>Oculatellales</taxon>
        <taxon>Oculatellaceae</taxon>
        <taxon>Thermocoleostomius</taxon>
    </lineage>
</organism>
<dbReference type="InterPro" id="IPR023550">
    <property type="entry name" value="PKHD_hydroxylase"/>
</dbReference>
<dbReference type="SMART" id="SM00702">
    <property type="entry name" value="P4Hc"/>
    <property type="match status" value="1"/>
</dbReference>
<evidence type="ECO:0000256" key="5">
    <source>
        <dbReference type="ARBA" id="ARBA00023002"/>
    </source>
</evidence>
<comment type="cofactor">
    <cofactor evidence="1 7">
        <name>L-ascorbate</name>
        <dbReference type="ChEBI" id="CHEBI:38290"/>
    </cofactor>
</comment>
<evidence type="ECO:0000256" key="2">
    <source>
        <dbReference type="ARBA" id="ARBA00022723"/>
    </source>
</evidence>
<dbReference type="InterPro" id="IPR005123">
    <property type="entry name" value="Oxoglu/Fe-dep_dioxygenase_dom"/>
</dbReference>
<feature type="binding site" evidence="7">
    <location>
        <position position="96"/>
    </location>
    <ligand>
        <name>Fe cation</name>
        <dbReference type="ChEBI" id="CHEBI:24875"/>
    </ligand>
</feature>
<dbReference type="GO" id="GO:0006974">
    <property type="term" value="P:DNA damage response"/>
    <property type="evidence" value="ECO:0007669"/>
    <property type="project" value="TreeGrafter"/>
</dbReference>
<gene>
    <name evidence="9" type="ORF">OXH18_08990</name>
</gene>
<sequence length="223" mass="24761">MILCIGNVLTPDELKTIGSALNATEFVDGQATAGWHAKLVKQNLQAKADALPLQEAQSIVQTALHRNALFQMAVRPKAMRPLLFNRYDTGMFYGSHIDNAIMGDRNQVRSDVSMTLFLSSPSTYAGGELVIEDTQGSHAFKLDAGSMIVYPSSTLHRVEPVTQGIRLAVVTWIQSFIRDASDRELLFDLDTARQAIFQQQGKTQTFDLLTKVHANLIRKWAEL</sequence>
<proteinExistence type="inferred from homology"/>
<dbReference type="InterPro" id="IPR041097">
    <property type="entry name" value="PKHD_C"/>
</dbReference>
<feature type="binding site" evidence="7">
    <location>
        <position position="166"/>
    </location>
    <ligand>
        <name>2-oxoglutarate</name>
        <dbReference type="ChEBI" id="CHEBI:16810"/>
    </ligand>
</feature>
<reference evidence="9" key="1">
    <citation type="submission" date="2022-12" db="EMBL/GenBank/DDBJ databases">
        <title>Polyphasic identification of a Novel Hot-Spring Cyanobacterium Ocullathermofonsia sinensis gen nov. sp. nov. and Genomic Insights on its Adaptations to the Thermal Habitat.</title>
        <authorList>
            <person name="Daroch M."/>
            <person name="Tang J."/>
            <person name="Jiang Y."/>
        </authorList>
    </citation>
    <scope>NUCLEOTIDE SEQUENCE</scope>
    <source>
        <strain evidence="9">PKUAC-SCTA174</strain>
    </source>
</reference>
<dbReference type="Gene3D" id="4.10.860.20">
    <property type="entry name" value="Rabenosyn, Rab binding domain"/>
    <property type="match status" value="1"/>
</dbReference>
<dbReference type="AlphaFoldDB" id="A0A9E9C9X0"/>
<dbReference type="Pfam" id="PF13640">
    <property type="entry name" value="2OG-FeII_Oxy_3"/>
    <property type="match status" value="1"/>
</dbReference>
<dbReference type="PROSITE" id="PS51471">
    <property type="entry name" value="FE2OG_OXY"/>
    <property type="match status" value="1"/>
</dbReference>
<dbReference type="GO" id="GO:0016706">
    <property type="term" value="F:2-oxoglutarate-dependent dioxygenase activity"/>
    <property type="evidence" value="ECO:0007669"/>
    <property type="project" value="UniProtKB-UniRule"/>
</dbReference>
<dbReference type="Proteomes" id="UP001163152">
    <property type="component" value="Chromosome"/>
</dbReference>
<keyword evidence="2 7" id="KW-0479">Metal-binding</keyword>
<dbReference type="HAMAP" id="MF_00657">
    <property type="entry name" value="Hydroxyl_YbiX"/>
    <property type="match status" value="1"/>
</dbReference>
<evidence type="ECO:0000313" key="9">
    <source>
        <dbReference type="EMBL" id="WAL62103.1"/>
    </source>
</evidence>